<reference evidence="2 3" key="2">
    <citation type="submission" date="2017-12" db="EMBL/GenBank/DDBJ databases">
        <title>Genome sequence of Rhizobium sullae HCNT1 isolated from Sulla coronaria nodules and featuring peculiar denitrification phenotypes.</title>
        <authorList>
            <person name="De Diego-Diaz B."/>
            <person name="Treu L."/>
            <person name="Campanaro S."/>
            <person name="Da Silva Duarte V."/>
            <person name="Basaglia M."/>
            <person name="Favaro L."/>
            <person name="Casella S."/>
            <person name="Squartini A."/>
        </authorList>
    </citation>
    <scope>NUCLEOTIDE SEQUENCE [LARGE SCALE GENOMIC DNA]</scope>
    <source>
        <strain evidence="2 3">HCNT1</strain>
    </source>
</reference>
<organism evidence="2 3">
    <name type="scientific">Rhizobium sullae</name>
    <name type="common">Rhizobium hedysari</name>
    <dbReference type="NCBI Taxonomy" id="50338"/>
    <lineage>
        <taxon>Bacteria</taxon>
        <taxon>Pseudomonadati</taxon>
        <taxon>Pseudomonadota</taxon>
        <taxon>Alphaproteobacteria</taxon>
        <taxon>Hyphomicrobiales</taxon>
        <taxon>Rhizobiaceae</taxon>
        <taxon>Rhizobium/Agrobacterium group</taxon>
        <taxon>Rhizobium</taxon>
    </lineage>
</organism>
<dbReference type="Pfam" id="PF14023">
    <property type="entry name" value="Bestrophin-like"/>
    <property type="match status" value="1"/>
</dbReference>
<dbReference type="InterPro" id="IPR025333">
    <property type="entry name" value="DUF4239"/>
</dbReference>
<keyword evidence="1" id="KW-0472">Membrane</keyword>
<dbReference type="AlphaFoldDB" id="A0A2N0D6T0"/>
<name>A0A2N0D6T0_RHISU</name>
<dbReference type="SUPFAM" id="SSF161070">
    <property type="entry name" value="SNF-like"/>
    <property type="match status" value="1"/>
</dbReference>
<reference evidence="2 3" key="1">
    <citation type="submission" date="2017-11" db="EMBL/GenBank/DDBJ databases">
        <authorList>
            <person name="Han C.G."/>
        </authorList>
    </citation>
    <scope>NUCLEOTIDE SEQUENCE [LARGE SCALE GENOMIC DNA]</scope>
    <source>
        <strain evidence="2 3">HCNT1</strain>
    </source>
</reference>
<feature type="transmembrane region" description="Helical" evidence="1">
    <location>
        <begin position="9"/>
        <end position="28"/>
    </location>
</feature>
<dbReference type="STRING" id="1041146.GCA_000427985_00632"/>
<evidence type="ECO:0000313" key="3">
    <source>
        <dbReference type="Proteomes" id="UP000232164"/>
    </source>
</evidence>
<keyword evidence="1" id="KW-0812">Transmembrane</keyword>
<gene>
    <name evidence="2" type="ORF">CWR43_20875</name>
</gene>
<feature type="transmembrane region" description="Helical" evidence="1">
    <location>
        <begin position="209"/>
        <end position="230"/>
    </location>
</feature>
<evidence type="ECO:0008006" key="4">
    <source>
        <dbReference type="Google" id="ProtNLM"/>
    </source>
</evidence>
<protein>
    <recommendedName>
        <fullName evidence="4">DUF4239 domain-containing protein</fullName>
    </recommendedName>
</protein>
<proteinExistence type="predicted"/>
<feature type="transmembrane region" description="Helical" evidence="1">
    <location>
        <begin position="48"/>
        <end position="65"/>
    </location>
</feature>
<dbReference type="Proteomes" id="UP000232164">
    <property type="component" value="Unassembled WGS sequence"/>
</dbReference>
<sequence>MGGRTVREVLVAALVFACLVIASLGTMLGYSKLPVHHRQDETNTVVRLVANIFVVMTSLVFGLMINSAKNTFEALDNNVHSFATEIILLDRTLRTYGLEAHDARQSLVAYVEKALTNTARIDGSLVRSDRASELALNGVGDSLSVISPIDAGHVALWDNARQQYQKIVEQRWVIVEQSEGVIPLPIICMLAAWLTLIFASFGYRAPKNIIVAAMFVMSALLISASLYLVLDMDIPFAGLIQISDAPLQRALAEIKS</sequence>
<feature type="transmembrane region" description="Helical" evidence="1">
    <location>
        <begin position="181"/>
        <end position="203"/>
    </location>
</feature>
<accession>A0A2N0D6T0</accession>
<dbReference type="EMBL" id="PIQN01000016">
    <property type="protein sequence ID" value="PKA41799.1"/>
    <property type="molecule type" value="Genomic_DNA"/>
</dbReference>
<dbReference type="InterPro" id="IPR037272">
    <property type="entry name" value="SNS_sf"/>
</dbReference>
<comment type="caution">
    <text evidence="2">The sequence shown here is derived from an EMBL/GenBank/DDBJ whole genome shotgun (WGS) entry which is preliminary data.</text>
</comment>
<dbReference type="RefSeq" id="WP_100772177.1">
    <property type="nucleotide sequence ID" value="NZ_PIQN01000016.1"/>
</dbReference>
<keyword evidence="1" id="KW-1133">Transmembrane helix</keyword>
<evidence type="ECO:0000313" key="2">
    <source>
        <dbReference type="EMBL" id="PKA41799.1"/>
    </source>
</evidence>
<evidence type="ECO:0000256" key="1">
    <source>
        <dbReference type="SAM" id="Phobius"/>
    </source>
</evidence>